<dbReference type="EMBL" id="RSEB01000002">
    <property type="protein sequence ID" value="RRS00424.1"/>
    <property type="molecule type" value="Genomic_DNA"/>
</dbReference>
<evidence type="ECO:0000313" key="2">
    <source>
        <dbReference type="Proteomes" id="UP000277256"/>
    </source>
</evidence>
<name>A0A426V0N8_9ACTN</name>
<evidence type="ECO:0000313" key="1">
    <source>
        <dbReference type="EMBL" id="RRS00424.1"/>
    </source>
</evidence>
<organism evidence="1 2">
    <name type="scientific">Glycomyces terrestris</name>
    <dbReference type="NCBI Taxonomy" id="2493553"/>
    <lineage>
        <taxon>Bacteria</taxon>
        <taxon>Bacillati</taxon>
        <taxon>Actinomycetota</taxon>
        <taxon>Actinomycetes</taxon>
        <taxon>Glycomycetales</taxon>
        <taxon>Glycomycetaceae</taxon>
        <taxon>Glycomyces</taxon>
    </lineage>
</organism>
<comment type="caution">
    <text evidence="1">The sequence shown here is derived from an EMBL/GenBank/DDBJ whole genome shotgun (WGS) entry which is preliminary data.</text>
</comment>
<dbReference type="Proteomes" id="UP000277256">
    <property type="component" value="Unassembled WGS sequence"/>
</dbReference>
<dbReference type="OrthoDB" id="9841532at2"/>
<reference evidence="1 2" key="1">
    <citation type="submission" date="2018-12" db="EMBL/GenBank/DDBJ databases">
        <title>Glycomyces sp. YIM 121974 draft genome.</title>
        <authorList>
            <person name="Li Q."/>
        </authorList>
    </citation>
    <scope>NUCLEOTIDE SEQUENCE [LARGE SCALE GENOMIC DNA]</scope>
    <source>
        <strain evidence="1 2">YIM 121974</strain>
    </source>
</reference>
<sequence length="187" mass="20627">MEYSFDTRAEADQYVAEHHPGAETMEVLTDALSHLVLLDRDQEIVARVYDWSDDKEAPVVNIVTTPAGEFIRDYDLVDQLSVLLEEAEPDRIRAVLTELTVIVRAGLPPVWKTDSVKGLLATIETLKAELESALALASALGDHVARALWTEQAAAGATLAEVAGRLYLDPEKLASMIMSDRRRTLDL</sequence>
<proteinExistence type="predicted"/>
<gene>
    <name evidence="1" type="ORF">EIW28_07605</name>
</gene>
<dbReference type="RefSeq" id="WP_125247103.1">
    <property type="nucleotide sequence ID" value="NZ_RSEB01000002.1"/>
</dbReference>
<protein>
    <submittedName>
        <fullName evidence="1">Uncharacterized protein</fullName>
    </submittedName>
</protein>
<keyword evidence="2" id="KW-1185">Reference proteome</keyword>
<dbReference type="AlphaFoldDB" id="A0A426V0N8"/>
<accession>A0A426V0N8</accession>